<evidence type="ECO:0000256" key="2">
    <source>
        <dbReference type="ARBA" id="ARBA00007931"/>
    </source>
</evidence>
<evidence type="ECO:0000256" key="6">
    <source>
        <dbReference type="ARBA" id="ARBA00022723"/>
    </source>
</evidence>
<keyword evidence="13 14" id="KW-0472">Membrane</keyword>
<evidence type="ECO:0000256" key="15">
    <source>
        <dbReference type="PROSITE-ProRule" id="PRU00703"/>
    </source>
</evidence>
<comment type="similarity">
    <text evidence="2 14">Belongs to the peptidase M50B family.</text>
</comment>
<organism evidence="17 18">
    <name type="scientific">Agaribacillus aureus</name>
    <dbReference type="NCBI Taxonomy" id="3051825"/>
    <lineage>
        <taxon>Bacteria</taxon>
        <taxon>Pseudomonadati</taxon>
        <taxon>Bacteroidota</taxon>
        <taxon>Cytophagia</taxon>
        <taxon>Cytophagales</taxon>
        <taxon>Splendidivirgaceae</taxon>
        <taxon>Agaribacillus</taxon>
    </lineage>
</organism>
<evidence type="ECO:0000256" key="5">
    <source>
        <dbReference type="ARBA" id="ARBA00022692"/>
    </source>
</evidence>
<evidence type="ECO:0000256" key="9">
    <source>
        <dbReference type="ARBA" id="ARBA00022833"/>
    </source>
</evidence>
<feature type="transmembrane region" description="Helical" evidence="14">
    <location>
        <begin position="12"/>
        <end position="30"/>
    </location>
</feature>
<evidence type="ECO:0000256" key="12">
    <source>
        <dbReference type="ARBA" id="ARBA00023122"/>
    </source>
</evidence>
<dbReference type="Proteomes" id="UP001172083">
    <property type="component" value="Unassembled WGS sequence"/>
</dbReference>
<keyword evidence="12 15" id="KW-0129">CBS domain</keyword>
<keyword evidence="8 14" id="KW-0378">Hydrolase</keyword>
<dbReference type="Gene3D" id="3.10.580.10">
    <property type="entry name" value="CBS-domain"/>
    <property type="match status" value="1"/>
</dbReference>
<name>A0ABT8LIW4_9BACT</name>
<dbReference type="Pfam" id="PF00571">
    <property type="entry name" value="CBS"/>
    <property type="match status" value="2"/>
</dbReference>
<proteinExistence type="inferred from homology"/>
<dbReference type="EMBL" id="JAUJEB010000012">
    <property type="protein sequence ID" value="MDN5216971.1"/>
    <property type="molecule type" value="Genomic_DNA"/>
</dbReference>
<keyword evidence="11 14" id="KW-0482">Metalloprotease</keyword>
<feature type="transmembrane region" description="Helical" evidence="14">
    <location>
        <begin position="99"/>
        <end position="120"/>
    </location>
</feature>
<gene>
    <name evidence="17" type="ORF">QQ020_33175</name>
</gene>
<evidence type="ECO:0000259" key="16">
    <source>
        <dbReference type="PROSITE" id="PS51371"/>
    </source>
</evidence>
<evidence type="ECO:0000256" key="14">
    <source>
        <dbReference type="PIRNR" id="PIRNR006404"/>
    </source>
</evidence>
<reference evidence="17" key="1">
    <citation type="submission" date="2023-06" db="EMBL/GenBank/DDBJ databases">
        <title>Genomic of Agaribacillus aureum.</title>
        <authorList>
            <person name="Wang G."/>
        </authorList>
    </citation>
    <scope>NUCLEOTIDE SEQUENCE</scope>
    <source>
        <strain evidence="17">BMA12</strain>
    </source>
</reference>
<protein>
    <recommendedName>
        <fullName evidence="14">Zinc metalloprotease</fullName>
    </recommendedName>
</protein>
<comment type="caution">
    <text evidence="14">Lacks conserved residue(s) required for the propagation of feature annotation.</text>
</comment>
<dbReference type="PROSITE" id="PS51371">
    <property type="entry name" value="CBS"/>
    <property type="match status" value="1"/>
</dbReference>
<dbReference type="GO" id="GO:0008233">
    <property type="term" value="F:peptidase activity"/>
    <property type="evidence" value="ECO:0007669"/>
    <property type="project" value="UniProtKB-KW"/>
</dbReference>
<keyword evidence="10 14" id="KW-1133">Transmembrane helix</keyword>
<evidence type="ECO:0000256" key="8">
    <source>
        <dbReference type="ARBA" id="ARBA00022801"/>
    </source>
</evidence>
<evidence type="ECO:0000256" key="10">
    <source>
        <dbReference type="ARBA" id="ARBA00022989"/>
    </source>
</evidence>
<dbReference type="GO" id="GO:0006508">
    <property type="term" value="P:proteolysis"/>
    <property type="evidence" value="ECO:0007669"/>
    <property type="project" value="UniProtKB-KW"/>
</dbReference>
<keyword evidence="6 14" id="KW-0479">Metal-binding</keyword>
<dbReference type="Pfam" id="PF02163">
    <property type="entry name" value="Peptidase_M50"/>
    <property type="match status" value="1"/>
</dbReference>
<comment type="caution">
    <text evidence="17">The sequence shown here is derived from an EMBL/GenBank/DDBJ whole genome shotgun (WGS) entry which is preliminary data.</text>
</comment>
<keyword evidence="18" id="KW-1185">Reference proteome</keyword>
<dbReference type="SUPFAM" id="SSF54631">
    <property type="entry name" value="CBS-domain pair"/>
    <property type="match status" value="1"/>
</dbReference>
<sequence length="364" mass="40188">MKGTLNLGRVSGIKILIHWTFIFLIAWVVFLEISRGSDGSTIMLSIAFVLVIFGCVVLHELGHALTAKRFGISTRKITLLPIGGVASLEKMPEKPKQELLVAVAGPAVNVAIALLLYLIFPINKFLAGNAGQLEEALGKVTTQNFVFYLFVANIVLVVFNAIPAFPMDGGRILRALLSMTLDRVQATRIAASLGQLMAVLFFFIGLFYNPLLILIAIFVYFGAHSENVMVQHLALLKGHKVNEAMMTNITILSPDQTIGEVVDIVLSGTEVHFVVSENQAVQGVLYQSDFISAMKEKNTHAPVSDFMTKDFEKVGLNEDLSQFYRKVRASKKSFFPVLENDQPVGAIDFNNINEYMLIRSSLDY</sequence>
<comment type="cofactor">
    <cofactor evidence="14">
        <name>Zn(2+)</name>
        <dbReference type="ChEBI" id="CHEBI:29105"/>
    </cofactor>
    <text evidence="14">Binds 1 zinc ion per subunit.</text>
</comment>
<dbReference type="CDD" id="cd06164">
    <property type="entry name" value="S2P-M50_SpoIVFB_CBS"/>
    <property type="match status" value="1"/>
</dbReference>
<evidence type="ECO:0000256" key="3">
    <source>
        <dbReference type="ARBA" id="ARBA00022475"/>
    </source>
</evidence>
<dbReference type="InterPro" id="IPR000644">
    <property type="entry name" value="CBS_dom"/>
</dbReference>
<keyword evidence="5 14" id="KW-0812">Transmembrane</keyword>
<keyword evidence="3" id="KW-1003">Cell membrane</keyword>
<evidence type="ECO:0000256" key="7">
    <source>
        <dbReference type="ARBA" id="ARBA00022737"/>
    </source>
</evidence>
<comment type="subcellular location">
    <subcellularLocation>
        <location evidence="1">Cell membrane</location>
        <topology evidence="1">Multi-pass membrane protein</topology>
    </subcellularLocation>
</comment>
<dbReference type="InterPro" id="IPR046342">
    <property type="entry name" value="CBS_dom_sf"/>
</dbReference>
<feature type="transmembrane region" description="Helical" evidence="14">
    <location>
        <begin position="145"/>
        <end position="165"/>
    </location>
</feature>
<dbReference type="PANTHER" id="PTHR39188:SF3">
    <property type="entry name" value="STAGE IV SPORULATION PROTEIN FB"/>
    <property type="match status" value="1"/>
</dbReference>
<evidence type="ECO:0000256" key="4">
    <source>
        <dbReference type="ARBA" id="ARBA00022670"/>
    </source>
</evidence>
<dbReference type="RefSeq" id="WP_346762309.1">
    <property type="nucleotide sequence ID" value="NZ_JAUJEB010000012.1"/>
</dbReference>
<accession>A0ABT8LIW4</accession>
<keyword evidence="9 14" id="KW-0862">Zinc</keyword>
<dbReference type="InterPro" id="IPR016483">
    <property type="entry name" value="UCP006404_Pept_M50_CBS"/>
</dbReference>
<keyword evidence="4 14" id="KW-0645">Protease</keyword>
<feature type="domain" description="CBS" evidence="16">
    <location>
        <begin position="245"/>
        <end position="303"/>
    </location>
</feature>
<evidence type="ECO:0000256" key="13">
    <source>
        <dbReference type="ARBA" id="ARBA00023136"/>
    </source>
</evidence>
<evidence type="ECO:0000256" key="1">
    <source>
        <dbReference type="ARBA" id="ARBA00004651"/>
    </source>
</evidence>
<feature type="transmembrane region" description="Helical" evidence="14">
    <location>
        <begin position="42"/>
        <end position="61"/>
    </location>
</feature>
<evidence type="ECO:0000313" key="17">
    <source>
        <dbReference type="EMBL" id="MDN5216971.1"/>
    </source>
</evidence>
<evidence type="ECO:0000313" key="18">
    <source>
        <dbReference type="Proteomes" id="UP001172083"/>
    </source>
</evidence>
<dbReference type="PANTHER" id="PTHR39188">
    <property type="entry name" value="MEMBRANE-ASSOCIATED ZINC METALLOPROTEASE M50B"/>
    <property type="match status" value="1"/>
</dbReference>
<dbReference type="PIRSF" id="PIRSF006404">
    <property type="entry name" value="UCP006404_Pept_M50_CBS"/>
    <property type="match status" value="1"/>
</dbReference>
<dbReference type="InterPro" id="IPR008915">
    <property type="entry name" value="Peptidase_M50"/>
</dbReference>
<evidence type="ECO:0000256" key="11">
    <source>
        <dbReference type="ARBA" id="ARBA00023049"/>
    </source>
</evidence>
<keyword evidence="7" id="KW-0677">Repeat</keyword>